<evidence type="ECO:0000313" key="2">
    <source>
        <dbReference type="Proteomes" id="UP000309937"/>
    </source>
</evidence>
<sequence length="403" mass="44980">MCNALTVTKREGAPLPERLCERITYSTAMFAIWVNFSDKFVQCEGADRHRRSTPEMQNILLQNAVGHAVRKAKNFAGGATDAILSGRQVLINLMSDFVLDKTKATAESRQWKSYILERITNNATFAAGGQCDQSDLVRSKVCNESFFLCSLRNFSRANEQGANLSCSCSLTAFLRCFFLDEDNFFNDLSVIVYTCNPVRHSSSLHGASDGYSCSLALRRWRRLISPSNAAVTNCPVLSPSSLTLSMASTIWSGTRASILFDFAFTDFVAISDFRLVWCPTMIARKKFNAMLDVSHTDKITCVRHLIFISHKMTKPRTVGAVTGLLTTNDSESIEVAMLNHTTHPQGRDSHNLNKYIWRFIALSTAQPRVIHIEATSEQEARQQSPAGCVMVFAARIRQEVHHA</sequence>
<dbReference type="Proteomes" id="UP000309937">
    <property type="component" value="Unassembled WGS sequence"/>
</dbReference>
<dbReference type="NCBIfam" id="NF033153">
    <property type="entry name" value="phage_ICD_like"/>
    <property type="match status" value="1"/>
</dbReference>
<organism evidence="1 2">
    <name type="scientific">Escherichia coli</name>
    <dbReference type="NCBI Taxonomy" id="562"/>
    <lineage>
        <taxon>Bacteria</taxon>
        <taxon>Pseudomonadati</taxon>
        <taxon>Pseudomonadota</taxon>
        <taxon>Gammaproteobacteria</taxon>
        <taxon>Enterobacterales</taxon>
        <taxon>Enterobacteriaceae</taxon>
        <taxon>Escherichia</taxon>
    </lineage>
</organism>
<dbReference type="AlphaFoldDB" id="A0A2A6Q5C2"/>
<evidence type="ECO:0000313" key="1">
    <source>
        <dbReference type="EMBL" id="TJQ13039.1"/>
    </source>
</evidence>
<protein>
    <submittedName>
        <fullName evidence="1">Host cell division inhibitor Icd-like protein</fullName>
    </submittedName>
</protein>
<comment type="caution">
    <text evidence="1">The sequence shown here is derived from an EMBL/GenBank/DDBJ whole genome shotgun (WGS) entry which is preliminary data.</text>
</comment>
<gene>
    <name evidence="1" type="ORF">C9Z68_14915</name>
</gene>
<reference evidence="1 2" key="1">
    <citation type="submission" date="2018-12" db="EMBL/GenBank/DDBJ databases">
        <title>Food and Water Safety Consortium.</title>
        <authorList>
            <person name="Tyson S."/>
            <person name="Peterson C.-L."/>
            <person name="Olson A."/>
            <person name="Tyler S."/>
            <person name="Cabral J."/>
            <person name="Lynch T."/>
            <person name="Knox N."/>
            <person name="Van Domselaar G."/>
            <person name="Graham M."/>
        </authorList>
    </citation>
    <scope>NUCLEOTIDE SEQUENCE [LARGE SCALE GENOMIC DNA]</scope>
    <source>
        <strain evidence="1 2">FWSEC0118</strain>
    </source>
</reference>
<dbReference type="RefSeq" id="WP_086251826.1">
    <property type="nucleotide sequence ID" value="NZ_NEMS01000020.1"/>
</dbReference>
<proteinExistence type="predicted"/>
<accession>A0A2A6Q5C2</accession>
<dbReference type="EMBL" id="RRGJ01000020">
    <property type="protein sequence ID" value="TJQ13039.1"/>
    <property type="molecule type" value="Genomic_DNA"/>
</dbReference>
<name>A0A2A6Q5C2_ECOLX</name>